<feature type="signal peptide" evidence="2">
    <location>
        <begin position="1"/>
        <end position="21"/>
    </location>
</feature>
<dbReference type="EMBL" id="DVJP01000039">
    <property type="protein sequence ID" value="HIS76347.1"/>
    <property type="molecule type" value="Genomic_DNA"/>
</dbReference>
<feature type="compositionally biased region" description="Low complexity" evidence="1">
    <location>
        <begin position="33"/>
        <end position="46"/>
    </location>
</feature>
<keyword evidence="2" id="KW-0732">Signal</keyword>
<reference evidence="4" key="1">
    <citation type="submission" date="2020-10" db="EMBL/GenBank/DDBJ databases">
        <authorList>
            <person name="Gilroy R."/>
        </authorList>
    </citation>
    <scope>NUCLEOTIDE SEQUENCE</scope>
    <source>
        <strain evidence="4">CHK199-13235</strain>
    </source>
</reference>
<name>A0A9D1FMP3_9FIRM</name>
<evidence type="ECO:0000313" key="4">
    <source>
        <dbReference type="EMBL" id="HIS76347.1"/>
    </source>
</evidence>
<dbReference type="InterPro" id="IPR036514">
    <property type="entry name" value="SGNH_hydro_sf"/>
</dbReference>
<evidence type="ECO:0000259" key="3">
    <source>
        <dbReference type="Pfam" id="PF13472"/>
    </source>
</evidence>
<dbReference type="SUPFAM" id="SSF52266">
    <property type="entry name" value="SGNH hydrolase"/>
    <property type="match status" value="1"/>
</dbReference>
<dbReference type="Pfam" id="PF13472">
    <property type="entry name" value="Lipase_GDSL_2"/>
    <property type="match status" value="1"/>
</dbReference>
<feature type="region of interest" description="Disordered" evidence="1">
    <location>
        <begin position="33"/>
        <end position="70"/>
    </location>
</feature>
<organism evidence="4 5">
    <name type="scientific">Candidatus Merdivicinus excrementipullorum</name>
    <dbReference type="NCBI Taxonomy" id="2840867"/>
    <lineage>
        <taxon>Bacteria</taxon>
        <taxon>Bacillati</taxon>
        <taxon>Bacillota</taxon>
        <taxon>Clostridia</taxon>
        <taxon>Eubacteriales</taxon>
        <taxon>Oscillospiraceae</taxon>
        <taxon>Oscillospiraceae incertae sedis</taxon>
        <taxon>Candidatus Merdivicinus</taxon>
    </lineage>
</organism>
<evidence type="ECO:0000313" key="5">
    <source>
        <dbReference type="Proteomes" id="UP000824002"/>
    </source>
</evidence>
<evidence type="ECO:0000256" key="1">
    <source>
        <dbReference type="SAM" id="MobiDB-lite"/>
    </source>
</evidence>
<reference evidence="4" key="2">
    <citation type="journal article" date="2021" name="PeerJ">
        <title>Extensive microbial diversity within the chicken gut microbiome revealed by metagenomics and culture.</title>
        <authorList>
            <person name="Gilroy R."/>
            <person name="Ravi A."/>
            <person name="Getino M."/>
            <person name="Pursley I."/>
            <person name="Horton D.L."/>
            <person name="Alikhan N.F."/>
            <person name="Baker D."/>
            <person name="Gharbi K."/>
            <person name="Hall N."/>
            <person name="Watson M."/>
            <person name="Adriaenssens E.M."/>
            <person name="Foster-Nyarko E."/>
            <person name="Jarju S."/>
            <person name="Secka A."/>
            <person name="Antonio M."/>
            <person name="Oren A."/>
            <person name="Chaudhuri R.R."/>
            <person name="La Ragione R."/>
            <person name="Hildebrand F."/>
            <person name="Pallen M.J."/>
        </authorList>
    </citation>
    <scope>NUCLEOTIDE SEQUENCE</scope>
    <source>
        <strain evidence="4">CHK199-13235</strain>
    </source>
</reference>
<comment type="caution">
    <text evidence="4">The sequence shown here is derived from an EMBL/GenBank/DDBJ whole genome shotgun (WGS) entry which is preliminary data.</text>
</comment>
<accession>A0A9D1FMP3</accession>
<dbReference type="Gene3D" id="3.40.50.1110">
    <property type="entry name" value="SGNH hydrolase"/>
    <property type="match status" value="1"/>
</dbReference>
<dbReference type="PROSITE" id="PS51257">
    <property type="entry name" value="PROKAR_LIPOPROTEIN"/>
    <property type="match status" value="1"/>
</dbReference>
<feature type="chain" id="PRO_5038372922" description="SGNH hydrolase-type esterase domain-containing protein" evidence="2">
    <location>
        <begin position="22"/>
        <end position="262"/>
    </location>
</feature>
<gene>
    <name evidence="4" type="ORF">IAB51_05980</name>
</gene>
<dbReference type="AlphaFoldDB" id="A0A9D1FMP3"/>
<protein>
    <recommendedName>
        <fullName evidence="3">SGNH hydrolase-type esterase domain-containing protein</fullName>
    </recommendedName>
</protein>
<evidence type="ECO:0000256" key="2">
    <source>
        <dbReference type="SAM" id="SignalP"/>
    </source>
</evidence>
<dbReference type="Proteomes" id="UP000824002">
    <property type="component" value="Unassembled WGS sequence"/>
</dbReference>
<dbReference type="InterPro" id="IPR013830">
    <property type="entry name" value="SGNH_hydro"/>
</dbReference>
<feature type="domain" description="SGNH hydrolase-type esterase" evidence="3">
    <location>
        <begin position="80"/>
        <end position="245"/>
    </location>
</feature>
<sequence length="262" mass="27950">MKRFALILTAVILAGSLSACGFFTPIVPVTPESSGAAAGSTGGDASLPAESSGPDTASLIGSPVPEGSEQPDSYLDDAVFIGDSLTTGLSLYGLLPEDQVLADTGINPQTILTRECISQDGMDKTVLDAAASLDPGKIYIMLGANGVAFLNFEDIVDWYGQLIDGLKAEHPETEIYVQSILPVTREKEDETLNNERITELNAMLKQMAAEEEVYYVSVNEAIADEEGFLPTDLSADGMHFGTTVYEEWLDYLLCHTAEGALQ</sequence>
<proteinExistence type="predicted"/>